<keyword evidence="1" id="KW-0472">Membrane</keyword>
<evidence type="ECO:0000313" key="3">
    <source>
        <dbReference type="Proteomes" id="UP000186373"/>
    </source>
</evidence>
<reference evidence="3" key="1">
    <citation type="submission" date="2017-01" db="EMBL/GenBank/DDBJ databases">
        <authorList>
            <person name="Varghese N."/>
            <person name="Submissions S."/>
        </authorList>
    </citation>
    <scope>NUCLEOTIDE SEQUENCE [LARGE SCALE GENOMIC DNA]</scope>
    <source>
        <strain evidence="3">DSM 17126</strain>
    </source>
</reference>
<sequence length="131" mass="14688">MRYIICLGIFISNMILNGLIMMLMAKILNYDGADFGMIPIEILMPSGIAILGSFIIFLLINPFRKLNIITSIYIYNGVYFFSLLNMGLNVSAKDKSGINNDLYLLISLILSFLIILIAANLITKQDKQSEI</sequence>
<keyword evidence="1" id="KW-0812">Transmembrane</keyword>
<feature type="transmembrane region" description="Helical" evidence="1">
    <location>
        <begin position="40"/>
        <end position="60"/>
    </location>
</feature>
<feature type="transmembrane region" description="Helical" evidence="1">
    <location>
        <begin position="7"/>
        <end position="28"/>
    </location>
</feature>
<name>A0A1N7I057_9FLAO</name>
<keyword evidence="3" id="KW-1185">Reference proteome</keyword>
<proteinExistence type="predicted"/>
<dbReference type="AlphaFoldDB" id="A0A1N7I057"/>
<dbReference type="Proteomes" id="UP000186373">
    <property type="component" value="Unassembled WGS sequence"/>
</dbReference>
<dbReference type="EMBL" id="FTNY01000001">
    <property type="protein sequence ID" value="SIS30476.1"/>
    <property type="molecule type" value="Genomic_DNA"/>
</dbReference>
<evidence type="ECO:0000313" key="2">
    <source>
        <dbReference type="EMBL" id="SIS30476.1"/>
    </source>
</evidence>
<gene>
    <name evidence="2" type="ORF">SAMN05421639_101925</name>
</gene>
<evidence type="ECO:0000256" key="1">
    <source>
        <dbReference type="SAM" id="Phobius"/>
    </source>
</evidence>
<accession>A0A1N7I057</accession>
<protein>
    <submittedName>
        <fullName evidence="2">Uncharacterized protein</fullName>
    </submittedName>
</protein>
<keyword evidence="1" id="KW-1133">Transmembrane helix</keyword>
<organism evidence="2 3">
    <name type="scientific">Chryseobacterium shigense</name>
    <dbReference type="NCBI Taxonomy" id="297244"/>
    <lineage>
        <taxon>Bacteria</taxon>
        <taxon>Pseudomonadati</taxon>
        <taxon>Bacteroidota</taxon>
        <taxon>Flavobacteriia</taxon>
        <taxon>Flavobacteriales</taxon>
        <taxon>Weeksellaceae</taxon>
        <taxon>Chryseobacterium group</taxon>
        <taxon>Chryseobacterium</taxon>
    </lineage>
</organism>
<feature type="transmembrane region" description="Helical" evidence="1">
    <location>
        <begin position="72"/>
        <end position="90"/>
    </location>
</feature>
<feature type="transmembrane region" description="Helical" evidence="1">
    <location>
        <begin position="102"/>
        <end position="122"/>
    </location>
</feature>